<organism evidence="2 3">
    <name type="scientific">Actinomycetospora corticicola</name>
    <dbReference type="NCBI Taxonomy" id="663602"/>
    <lineage>
        <taxon>Bacteria</taxon>
        <taxon>Bacillati</taxon>
        <taxon>Actinomycetota</taxon>
        <taxon>Actinomycetes</taxon>
        <taxon>Pseudonocardiales</taxon>
        <taxon>Pseudonocardiaceae</taxon>
        <taxon>Actinomycetospora</taxon>
    </lineage>
</organism>
<protein>
    <recommendedName>
        <fullName evidence="4">DUF429 domain-containing protein</fullName>
    </recommendedName>
</protein>
<accession>A0A7Y9E057</accession>
<name>A0A7Y9E057_9PSEU</name>
<reference evidence="2 3" key="1">
    <citation type="submission" date="2020-07" db="EMBL/GenBank/DDBJ databases">
        <title>Sequencing the genomes of 1000 actinobacteria strains.</title>
        <authorList>
            <person name="Klenk H.-P."/>
        </authorList>
    </citation>
    <scope>NUCLEOTIDE SEQUENCE [LARGE SCALE GENOMIC DNA]</scope>
    <source>
        <strain evidence="2 3">DSM 45772</strain>
    </source>
</reference>
<gene>
    <name evidence="2" type="ORF">BJ983_004742</name>
</gene>
<evidence type="ECO:0008006" key="4">
    <source>
        <dbReference type="Google" id="ProtNLM"/>
    </source>
</evidence>
<proteinExistence type="predicted"/>
<dbReference type="EMBL" id="JACCBN010000001">
    <property type="protein sequence ID" value="NYD38640.1"/>
    <property type="molecule type" value="Genomic_DNA"/>
</dbReference>
<dbReference type="Proteomes" id="UP000535890">
    <property type="component" value="Unassembled WGS sequence"/>
</dbReference>
<dbReference type="RefSeq" id="WP_179796052.1">
    <property type="nucleotide sequence ID" value="NZ_BAABHP010000027.1"/>
</dbReference>
<feature type="region of interest" description="Disordered" evidence="1">
    <location>
        <begin position="243"/>
        <end position="265"/>
    </location>
</feature>
<keyword evidence="3" id="KW-1185">Reference proteome</keyword>
<dbReference type="AlphaFoldDB" id="A0A7Y9E057"/>
<evidence type="ECO:0000313" key="3">
    <source>
        <dbReference type="Proteomes" id="UP000535890"/>
    </source>
</evidence>
<comment type="caution">
    <text evidence="2">The sequence shown here is derived from an EMBL/GenBank/DDBJ whole genome shotgun (WGS) entry which is preliminary data.</text>
</comment>
<evidence type="ECO:0000256" key="1">
    <source>
        <dbReference type="SAM" id="MobiDB-lite"/>
    </source>
</evidence>
<evidence type="ECO:0000313" key="2">
    <source>
        <dbReference type="EMBL" id="NYD38640.1"/>
    </source>
</evidence>
<sequence>MRILAVDWSGDLRAAARRIRVAEAVPGRLLGVRGGLDREAVGDLLLDLRDAGEPAVVGMDFSFGLPAWFPARSGATTLPQVWDLARDEGEAWLRACDPPFWGRAGTRKPVDVELYRDTEQEARERGLNPLSTFQVGGAGAVGTGSVRGMALLGRWRRAGIGVWPLDPAPGPRGVLVVEVYPRAMTGPVVKSSAVARRALVDGDDRIPADLRAAAADTEDAMDAALAALGMAEHADELAALPARTDPASGSEGRLWLPPTAPGPPR</sequence>